<keyword evidence="1 4" id="KW-0479">Metal-binding</keyword>
<dbReference type="CDD" id="cd08368">
    <property type="entry name" value="LIM"/>
    <property type="match status" value="1"/>
</dbReference>
<dbReference type="GO" id="GO:0046872">
    <property type="term" value="F:metal ion binding"/>
    <property type="evidence" value="ECO:0007669"/>
    <property type="project" value="UniProtKB-KW"/>
</dbReference>
<dbReference type="OrthoDB" id="1679758at2759"/>
<reference evidence="6" key="1">
    <citation type="journal article" date="2013" name="Nature">
        <title>The genomes of four tapeworm species reveal adaptations to parasitism.</title>
        <authorList>
            <person name="Tsai I.J."/>
            <person name="Zarowiecki M."/>
            <person name="Holroyd N."/>
            <person name="Garciarrubio A."/>
            <person name="Sanchez-Flores A."/>
            <person name="Brooks K.L."/>
            <person name="Tracey A."/>
            <person name="Bobes R.J."/>
            <person name="Fragoso G."/>
            <person name="Sciutto E."/>
            <person name="Aslett M."/>
            <person name="Beasley H."/>
            <person name="Bennett H.M."/>
            <person name="Cai J."/>
            <person name="Camicia F."/>
            <person name="Clark R."/>
            <person name="Cucher M."/>
            <person name="De Silva N."/>
            <person name="Day T.A."/>
            <person name="Deplazes P."/>
            <person name="Estrada K."/>
            <person name="Fernandez C."/>
            <person name="Holland P.W."/>
            <person name="Hou J."/>
            <person name="Hu S."/>
            <person name="Huckvale T."/>
            <person name="Hung S.S."/>
            <person name="Kamenetzky L."/>
            <person name="Keane J.A."/>
            <person name="Kiss F."/>
            <person name="Koziol U."/>
            <person name="Lambert O."/>
            <person name="Liu K."/>
            <person name="Luo X."/>
            <person name="Luo Y."/>
            <person name="Macchiaroli N."/>
            <person name="Nichol S."/>
            <person name="Paps J."/>
            <person name="Parkinson J."/>
            <person name="Pouchkina-Stantcheva N."/>
            <person name="Riddiford N."/>
            <person name="Rosenzvit M."/>
            <person name="Salinas G."/>
            <person name="Wasmuth J.D."/>
            <person name="Zamanian M."/>
            <person name="Zheng Y."/>
            <person name="Cai X."/>
            <person name="Soberon X."/>
            <person name="Olson P.D."/>
            <person name="Laclette J.P."/>
            <person name="Brehm K."/>
            <person name="Berriman M."/>
            <person name="Garciarrubio A."/>
            <person name="Bobes R.J."/>
            <person name="Fragoso G."/>
            <person name="Sanchez-Flores A."/>
            <person name="Estrada K."/>
            <person name="Cevallos M.A."/>
            <person name="Morett E."/>
            <person name="Gonzalez V."/>
            <person name="Portillo T."/>
            <person name="Ochoa-Leyva A."/>
            <person name="Jose M.V."/>
            <person name="Sciutto E."/>
            <person name="Landa A."/>
            <person name="Jimenez L."/>
            <person name="Valdes V."/>
            <person name="Carrero J.C."/>
            <person name="Larralde C."/>
            <person name="Morales-Montor J."/>
            <person name="Limon-Lason J."/>
            <person name="Soberon X."/>
            <person name="Laclette J.P."/>
        </authorList>
    </citation>
    <scope>NUCLEOTIDE SEQUENCE [LARGE SCALE GENOMIC DNA]</scope>
</reference>
<evidence type="ECO:0000256" key="3">
    <source>
        <dbReference type="ARBA" id="ARBA00023038"/>
    </source>
</evidence>
<sequence>MPETGKSGGTTISSIKTAMNRRSEPLKIKSAAVSSGTPVKPMKSESCRLVSGESPTTVVILKPAWASFVTPFPLVQEKCCKCKQLVKFSDRIELLGKVFHESCFRCAVCNRPLSNSEAIFHSNAWNCKAHTSSYPRLYAS</sequence>
<dbReference type="InterPro" id="IPR001781">
    <property type="entry name" value="Znf_LIM"/>
</dbReference>
<dbReference type="AlphaFoldDB" id="A0A087W0H0"/>
<dbReference type="PROSITE" id="PS50023">
    <property type="entry name" value="LIM_DOMAIN_2"/>
    <property type="match status" value="1"/>
</dbReference>
<reference evidence="6" key="2">
    <citation type="submission" date="2015-11" db="EMBL/GenBank/DDBJ databases">
        <authorList>
            <person name="Zhang Y."/>
            <person name="Guo Z."/>
        </authorList>
    </citation>
    <scope>NUCLEOTIDE SEQUENCE</scope>
</reference>
<keyword evidence="7" id="KW-1185">Reference proteome</keyword>
<proteinExistence type="predicted"/>
<organism evidence="6 7">
    <name type="scientific">Echinococcus multilocularis</name>
    <name type="common">Fox tapeworm</name>
    <dbReference type="NCBI Taxonomy" id="6211"/>
    <lineage>
        <taxon>Eukaryota</taxon>
        <taxon>Metazoa</taxon>
        <taxon>Spiralia</taxon>
        <taxon>Lophotrochozoa</taxon>
        <taxon>Platyhelminthes</taxon>
        <taxon>Cestoda</taxon>
        <taxon>Eucestoda</taxon>
        <taxon>Cyclophyllidea</taxon>
        <taxon>Taeniidae</taxon>
        <taxon>Echinococcus</taxon>
    </lineage>
</organism>
<evidence type="ECO:0000256" key="1">
    <source>
        <dbReference type="ARBA" id="ARBA00022723"/>
    </source>
</evidence>
<dbReference type="Gene3D" id="2.10.110.10">
    <property type="entry name" value="Cysteine Rich Protein"/>
    <property type="match status" value="1"/>
</dbReference>
<keyword evidence="3 4" id="KW-0440">LIM domain</keyword>
<evidence type="ECO:0000256" key="2">
    <source>
        <dbReference type="ARBA" id="ARBA00022833"/>
    </source>
</evidence>
<dbReference type="Pfam" id="PF00412">
    <property type="entry name" value="LIM"/>
    <property type="match status" value="1"/>
</dbReference>
<dbReference type="SMART" id="SM00132">
    <property type="entry name" value="LIM"/>
    <property type="match status" value="1"/>
</dbReference>
<dbReference type="PROSITE" id="PS00478">
    <property type="entry name" value="LIM_DOMAIN_1"/>
    <property type="match status" value="1"/>
</dbReference>
<evidence type="ECO:0000256" key="4">
    <source>
        <dbReference type="PROSITE-ProRule" id="PRU00125"/>
    </source>
</evidence>
<keyword evidence="2 4" id="KW-0862">Zinc</keyword>
<dbReference type="EMBL" id="LN902844">
    <property type="protein sequence ID" value="CDI98161.1"/>
    <property type="molecule type" value="Genomic_DNA"/>
</dbReference>
<name>A0A087W0H0_ECHMU</name>
<feature type="domain" description="LIM zinc-binding" evidence="5">
    <location>
        <begin position="77"/>
        <end position="140"/>
    </location>
</feature>
<evidence type="ECO:0000259" key="5">
    <source>
        <dbReference type="PROSITE" id="PS50023"/>
    </source>
</evidence>
<evidence type="ECO:0000313" key="6">
    <source>
        <dbReference type="EMBL" id="CDI98161.1"/>
    </source>
</evidence>
<evidence type="ECO:0000313" key="7">
    <source>
        <dbReference type="Proteomes" id="UP000017246"/>
    </source>
</evidence>
<dbReference type="Proteomes" id="UP000017246">
    <property type="component" value="Unassembled WGS sequence"/>
</dbReference>
<accession>A0A087W0H0</accession>
<protein>
    <submittedName>
        <fullName evidence="6">LIM</fullName>
    </submittedName>
</protein>
<gene>
    <name evidence="6" type="ORF">EmuJ_000198800</name>
</gene>